<dbReference type="AlphaFoldDB" id="A0AAW3JN97"/>
<evidence type="ECO:0000313" key="1">
    <source>
        <dbReference type="EMBL" id="KQC84202.1"/>
    </source>
</evidence>
<gene>
    <name evidence="1" type="ORF">APZ18_14990</name>
</gene>
<protein>
    <submittedName>
        <fullName evidence="1">Uncharacterized protein</fullName>
    </submittedName>
</protein>
<comment type="caution">
    <text evidence="1">The sequence shown here is derived from an EMBL/GenBank/DDBJ whole genome shotgun (WGS) entry which is preliminary data.</text>
</comment>
<dbReference type="Proteomes" id="UP000050833">
    <property type="component" value="Unassembled WGS sequence"/>
</dbReference>
<keyword evidence="2" id="KW-1185">Reference proteome</keyword>
<dbReference type="EMBL" id="LLKB01000007">
    <property type="protein sequence ID" value="KQC84202.1"/>
    <property type="molecule type" value="Genomic_DNA"/>
</dbReference>
<name>A0AAW3JN97_9FIRM</name>
<organism evidence="1 2">
    <name type="scientific">Butyribacter intestini</name>
    <dbReference type="NCBI Taxonomy" id="1703332"/>
    <lineage>
        <taxon>Bacteria</taxon>
        <taxon>Bacillati</taxon>
        <taxon>Bacillota</taxon>
        <taxon>Clostridia</taxon>
        <taxon>Lachnospirales</taxon>
        <taxon>Lachnospiraceae</taxon>
        <taxon>Butyribacter</taxon>
    </lineage>
</organism>
<reference evidence="1 2" key="1">
    <citation type="submission" date="2015-10" db="EMBL/GenBank/DDBJ databases">
        <title>Butyribacter intestini gen. nov., sp. nov., a butyric acid-producing bacterium of the family Lachnospiraceae isolated from the human faeces.</title>
        <authorList>
            <person name="Zou Y."/>
            <person name="Xue W."/>
            <person name="Luo G."/>
            <person name="Lv M."/>
        </authorList>
    </citation>
    <scope>NUCLEOTIDE SEQUENCE [LARGE SCALE GENOMIC DNA]</scope>
    <source>
        <strain evidence="1 2">TF01-11</strain>
    </source>
</reference>
<proteinExistence type="predicted"/>
<sequence length="72" mass="7328">MTPSTTYTAGIVCKKVTLTINGTGALNIISTTGGNGALDYGDGSDCVCEISGGSSNGGAPNDIIYLYRQKIH</sequence>
<evidence type="ECO:0000313" key="2">
    <source>
        <dbReference type="Proteomes" id="UP000050833"/>
    </source>
</evidence>
<accession>A0AAW3JN97</accession>